<reference evidence="3 5" key="1">
    <citation type="submission" date="2018-02" db="EMBL/GenBank/DDBJ databases">
        <title>Reclassifiation of [Polyangium] brachysporum DSM 7029 as Guopingzhaonella breviflexa gen. nov., sp. nov., a member of the family Comamonadaceae.</title>
        <authorList>
            <person name="Tang B."/>
        </authorList>
    </citation>
    <scope>NUCLEOTIDE SEQUENCE [LARGE SCALE GENOMIC DNA]</scope>
    <source>
        <strain evidence="3 5">DSM 15344</strain>
    </source>
</reference>
<dbReference type="EMBL" id="SLXF01000001">
    <property type="protein sequence ID" value="TCP09966.1"/>
    <property type="molecule type" value="Genomic_DNA"/>
</dbReference>
<organism evidence="3 5">
    <name type="scientific">Caldimonas thermodepolymerans</name>
    <dbReference type="NCBI Taxonomy" id="215580"/>
    <lineage>
        <taxon>Bacteria</taxon>
        <taxon>Pseudomonadati</taxon>
        <taxon>Pseudomonadota</taxon>
        <taxon>Betaproteobacteria</taxon>
        <taxon>Burkholderiales</taxon>
        <taxon>Sphaerotilaceae</taxon>
        <taxon>Caldimonas</taxon>
    </lineage>
</organism>
<dbReference type="RefSeq" id="WP_104356770.1">
    <property type="nucleotide sequence ID" value="NZ_CALFFA010000021.1"/>
</dbReference>
<dbReference type="OrthoDB" id="5697380at2"/>
<dbReference type="Proteomes" id="UP000239406">
    <property type="component" value="Unassembled WGS sequence"/>
</dbReference>
<evidence type="ECO:0000313" key="3">
    <source>
        <dbReference type="EMBL" id="PPE70680.1"/>
    </source>
</evidence>
<feature type="domain" description="Response regulatory" evidence="2">
    <location>
        <begin position="16"/>
        <end position="169"/>
    </location>
</feature>
<dbReference type="InterPro" id="IPR011006">
    <property type="entry name" value="CheY-like_superfamily"/>
</dbReference>
<dbReference type="Proteomes" id="UP000294772">
    <property type="component" value="Unassembled WGS sequence"/>
</dbReference>
<keyword evidence="1" id="KW-0597">Phosphoprotein</keyword>
<feature type="modified residue" description="4-aspartylphosphate" evidence="1">
    <location>
        <position position="105"/>
    </location>
</feature>
<evidence type="ECO:0000313" key="6">
    <source>
        <dbReference type="Proteomes" id="UP000294772"/>
    </source>
</evidence>
<sequence length="323" mass="36314">MFHPTPELLPYWYTTAVLLVDDDEGYLDALGSLLSADRKVYACSSHQEALEVLEHSKTVSRNFIRRSTDQSTAPHEHLLAIDTSRVTSLAHEPRRHDEIALVIADYSMPEGDGLTLCRALLNYPCRRILLTGAADERLAVEAFNERLIHQFLRKADRLADVLPRMVAVQQHAYFRELTRPLAEGLQQRLGAFEHDPAVAEAVLALFAEADVAEYYLCTEPGGYLVRTARGQWRFLLVQSNEERESTLEILQSMPRFEPLVSQHARGDALLYLSDPSRLPRAGGYEGFVVPPLRTVSTPAQTYRLAWVDAPGHMTPHSVRGGRC</sequence>
<name>A0A2S5T6S1_9BURK</name>
<dbReference type="GO" id="GO:0000160">
    <property type="term" value="P:phosphorelay signal transduction system"/>
    <property type="evidence" value="ECO:0007669"/>
    <property type="project" value="InterPro"/>
</dbReference>
<dbReference type="AlphaFoldDB" id="A0A2S5T6S1"/>
<evidence type="ECO:0000259" key="2">
    <source>
        <dbReference type="PROSITE" id="PS50110"/>
    </source>
</evidence>
<dbReference type="SUPFAM" id="SSF52172">
    <property type="entry name" value="CheY-like"/>
    <property type="match status" value="1"/>
</dbReference>
<protein>
    <submittedName>
        <fullName evidence="4">CheY-like chemotaxis protein</fullName>
    </submittedName>
</protein>
<dbReference type="Gene3D" id="3.40.50.2300">
    <property type="match status" value="1"/>
</dbReference>
<comment type="caution">
    <text evidence="3">The sequence shown here is derived from an EMBL/GenBank/DDBJ whole genome shotgun (WGS) entry which is preliminary data.</text>
</comment>
<dbReference type="PROSITE" id="PS50110">
    <property type="entry name" value="RESPONSE_REGULATORY"/>
    <property type="match status" value="1"/>
</dbReference>
<evidence type="ECO:0000256" key="1">
    <source>
        <dbReference type="PROSITE-ProRule" id="PRU00169"/>
    </source>
</evidence>
<proteinExistence type="predicted"/>
<accession>A0A2S5T6S1</accession>
<keyword evidence="5" id="KW-1185">Reference proteome</keyword>
<evidence type="ECO:0000313" key="4">
    <source>
        <dbReference type="EMBL" id="TCP09966.1"/>
    </source>
</evidence>
<dbReference type="EMBL" id="PSNY01000005">
    <property type="protein sequence ID" value="PPE70680.1"/>
    <property type="molecule type" value="Genomic_DNA"/>
</dbReference>
<dbReference type="InterPro" id="IPR001789">
    <property type="entry name" value="Sig_transdc_resp-reg_receiver"/>
</dbReference>
<evidence type="ECO:0000313" key="5">
    <source>
        <dbReference type="Proteomes" id="UP000239406"/>
    </source>
</evidence>
<reference evidence="4 6" key="2">
    <citation type="submission" date="2019-03" db="EMBL/GenBank/DDBJ databases">
        <title>Genomic Encyclopedia of Type Strains, Phase IV (KMG-IV): sequencing the most valuable type-strain genomes for metagenomic binning, comparative biology and taxonomic classification.</title>
        <authorList>
            <person name="Goeker M."/>
        </authorList>
    </citation>
    <scope>NUCLEOTIDE SEQUENCE [LARGE SCALE GENOMIC DNA]</scope>
    <source>
        <strain evidence="4 6">DSM 15264</strain>
    </source>
</reference>
<gene>
    <name evidence="3" type="ORF">C1702_05925</name>
    <name evidence="4" type="ORF">EV676_101550</name>
</gene>